<keyword evidence="3" id="KW-1185">Reference proteome</keyword>
<dbReference type="InterPro" id="IPR011033">
    <property type="entry name" value="PRC_barrel-like_sf"/>
</dbReference>
<dbReference type="OrthoDB" id="53812at2"/>
<evidence type="ECO:0000313" key="2">
    <source>
        <dbReference type="EMBL" id="SHG80805.1"/>
    </source>
</evidence>
<dbReference type="EMBL" id="FQWY01000013">
    <property type="protein sequence ID" value="SHG80805.1"/>
    <property type="molecule type" value="Genomic_DNA"/>
</dbReference>
<organism evidence="2 3">
    <name type="scientific">Thermosyntropha lipolytica DSM 11003</name>
    <dbReference type="NCBI Taxonomy" id="1123382"/>
    <lineage>
        <taxon>Bacteria</taxon>
        <taxon>Bacillati</taxon>
        <taxon>Bacillota</taxon>
        <taxon>Clostridia</taxon>
        <taxon>Eubacteriales</taxon>
        <taxon>Syntrophomonadaceae</taxon>
        <taxon>Thermosyntropha</taxon>
    </lineage>
</organism>
<dbReference type="Pfam" id="PF05239">
    <property type="entry name" value="PRC"/>
    <property type="match status" value="1"/>
</dbReference>
<dbReference type="RefSeq" id="WP_073090976.1">
    <property type="nucleotide sequence ID" value="NZ_FQWY01000013.1"/>
</dbReference>
<dbReference type="InterPro" id="IPR027275">
    <property type="entry name" value="PRC-brl_dom"/>
</dbReference>
<reference evidence="3" key="1">
    <citation type="submission" date="2016-11" db="EMBL/GenBank/DDBJ databases">
        <authorList>
            <person name="Varghese N."/>
            <person name="Submissions S."/>
        </authorList>
    </citation>
    <scope>NUCLEOTIDE SEQUENCE [LARGE SCALE GENOMIC DNA]</scope>
    <source>
        <strain evidence="3">DSM 11003</strain>
    </source>
</reference>
<dbReference type="STRING" id="1123382.SAMN02745221_01019"/>
<name>A0A1M5MUD0_9FIRM</name>
<sequence length="240" mass="26482">MKKSQEIIGLPVFSIIDGAKIGQVKDLVINPDEGKVDFIMVANSSWYEGARVLPFKNVVGIGEHAVTTESQAMLLGIDASEEAKRLLERNIQIKGTRVLTNKGNLIGVISEFEIDTETGVLSRLEYKTAQDEMKTEIIEAEDVLTYGTEVVVVREKGSSYVKKDVPRAETEGEVKETPMSEGALFFRERQKAFLLGKKVIQDIKDSQGEVLIPAGTVVNEEIIALAEAHNKFVELSQCVK</sequence>
<dbReference type="SUPFAM" id="SSF50346">
    <property type="entry name" value="PRC-barrel domain"/>
    <property type="match status" value="2"/>
</dbReference>
<dbReference type="AlphaFoldDB" id="A0A1M5MUD0"/>
<dbReference type="Gene3D" id="2.30.30.240">
    <property type="entry name" value="PRC-barrel domain"/>
    <property type="match status" value="2"/>
</dbReference>
<feature type="domain" description="PRC-barrel" evidence="1">
    <location>
        <begin position="4"/>
        <end position="69"/>
    </location>
</feature>
<evidence type="ECO:0000259" key="1">
    <source>
        <dbReference type="Pfam" id="PF05239"/>
    </source>
</evidence>
<gene>
    <name evidence="2" type="ORF">SAMN02745221_01019</name>
</gene>
<evidence type="ECO:0000313" key="3">
    <source>
        <dbReference type="Proteomes" id="UP000242329"/>
    </source>
</evidence>
<accession>A0A1M5MUD0</accession>
<proteinExistence type="predicted"/>
<protein>
    <submittedName>
        <fullName evidence="2">PRC-barrel domain-containing protein</fullName>
    </submittedName>
</protein>
<dbReference type="Proteomes" id="UP000242329">
    <property type="component" value="Unassembled WGS sequence"/>
</dbReference>